<evidence type="ECO:0000313" key="11">
    <source>
        <dbReference type="EMBL" id="ALF52490.1"/>
    </source>
</evidence>
<dbReference type="GO" id="GO:0004066">
    <property type="term" value="F:asparagine synthase (glutamine-hydrolyzing) activity"/>
    <property type="evidence" value="ECO:0007669"/>
    <property type="project" value="UniProtKB-EC"/>
</dbReference>
<evidence type="ECO:0000256" key="7">
    <source>
        <dbReference type="ARBA" id="ARBA00022962"/>
    </source>
</evidence>
<keyword evidence="4 9" id="KW-0547">Nucleotide-binding</keyword>
<dbReference type="InterPro" id="IPR006426">
    <property type="entry name" value="Asn_synth_AEB"/>
</dbReference>
<dbReference type="PANTHER" id="PTHR43284">
    <property type="entry name" value="ASPARAGINE SYNTHETASE (GLUTAMINE-HYDROLYZING)"/>
    <property type="match status" value="1"/>
</dbReference>
<dbReference type="EC" id="6.3.5.4" evidence="3"/>
<dbReference type="CDD" id="cd01991">
    <property type="entry name" value="Asn_synthase_B_C"/>
    <property type="match status" value="1"/>
</dbReference>
<evidence type="ECO:0000256" key="8">
    <source>
        <dbReference type="ARBA" id="ARBA00048741"/>
    </source>
</evidence>
<dbReference type="OrthoDB" id="9763290at2"/>
<comment type="catalytic activity">
    <reaction evidence="8">
        <text>L-aspartate + L-glutamine + ATP + H2O = L-asparagine + L-glutamate + AMP + diphosphate + H(+)</text>
        <dbReference type="Rhea" id="RHEA:12228"/>
        <dbReference type="ChEBI" id="CHEBI:15377"/>
        <dbReference type="ChEBI" id="CHEBI:15378"/>
        <dbReference type="ChEBI" id="CHEBI:29985"/>
        <dbReference type="ChEBI" id="CHEBI:29991"/>
        <dbReference type="ChEBI" id="CHEBI:30616"/>
        <dbReference type="ChEBI" id="CHEBI:33019"/>
        <dbReference type="ChEBI" id="CHEBI:58048"/>
        <dbReference type="ChEBI" id="CHEBI:58359"/>
        <dbReference type="ChEBI" id="CHEBI:456215"/>
        <dbReference type="EC" id="6.3.5.4"/>
    </reaction>
</comment>
<evidence type="ECO:0000256" key="9">
    <source>
        <dbReference type="PIRSR" id="PIRSR001589-2"/>
    </source>
</evidence>
<keyword evidence="6" id="KW-0061">Asparagine biosynthesis</keyword>
<dbReference type="PIRSF" id="PIRSF001589">
    <property type="entry name" value="Asn_synthetase_glu-h"/>
    <property type="match status" value="1"/>
</dbReference>
<dbReference type="InterPro" id="IPR017932">
    <property type="entry name" value="GATase_2_dom"/>
</dbReference>
<dbReference type="GO" id="GO:0005829">
    <property type="term" value="C:cytosol"/>
    <property type="evidence" value="ECO:0007669"/>
    <property type="project" value="TreeGrafter"/>
</dbReference>
<dbReference type="InterPro" id="IPR033738">
    <property type="entry name" value="AsnB_N"/>
</dbReference>
<protein>
    <recommendedName>
        <fullName evidence="3">asparagine synthase (glutamine-hydrolyzing)</fullName>
        <ecNumber evidence="3">6.3.5.4</ecNumber>
    </recommendedName>
</protein>
<keyword evidence="12" id="KW-1185">Reference proteome</keyword>
<dbReference type="Pfam" id="PF13537">
    <property type="entry name" value="GATase_7"/>
    <property type="match status" value="1"/>
</dbReference>
<dbReference type="KEGG" id="npz:ACX27_05940"/>
<evidence type="ECO:0000256" key="2">
    <source>
        <dbReference type="ARBA" id="ARBA00005752"/>
    </source>
</evidence>
<evidence type="ECO:0000256" key="5">
    <source>
        <dbReference type="ARBA" id="ARBA00022840"/>
    </source>
</evidence>
<dbReference type="InterPro" id="IPR051786">
    <property type="entry name" value="ASN_synthetase/amidase"/>
</dbReference>
<name>A0A0M4SPN8_9NOSO</name>
<keyword evidence="6" id="KW-0028">Amino-acid biosynthesis</keyword>
<dbReference type="EMBL" id="CP012036">
    <property type="protein sequence ID" value="ALF52490.1"/>
    <property type="molecule type" value="Genomic_DNA"/>
</dbReference>
<dbReference type="AlphaFoldDB" id="A0A0M4SPN8"/>
<dbReference type="InterPro" id="IPR029055">
    <property type="entry name" value="Ntn_hydrolases_N"/>
</dbReference>
<dbReference type="SUPFAM" id="SSF56235">
    <property type="entry name" value="N-terminal nucleophile aminohydrolases (Ntn hydrolases)"/>
    <property type="match status" value="1"/>
</dbReference>
<evidence type="ECO:0000313" key="12">
    <source>
        <dbReference type="Proteomes" id="UP000062645"/>
    </source>
</evidence>
<evidence type="ECO:0000256" key="6">
    <source>
        <dbReference type="ARBA" id="ARBA00022888"/>
    </source>
</evidence>
<reference evidence="12" key="1">
    <citation type="submission" date="2015-07" db="EMBL/GenBank/DDBJ databases">
        <title>Genome Of Nitrogen-Fixing Cyanobacterium Nostoc piscinale CENA21 From Solimoes/Amazon River Floodplain Sediments And Comparative Genomics To Uncover Biosynthetic Natural Products Potential.</title>
        <authorList>
            <person name="Leao T.F."/>
            <person name="Leao P.N."/>
            <person name="Guimaraes P.I."/>
            <person name="de Melo A.G.C."/>
            <person name="Ramos R.T.J."/>
            <person name="Silva A."/>
            <person name="Fiore M.F."/>
            <person name="Schneider M.P.C."/>
        </authorList>
    </citation>
    <scope>NUCLEOTIDE SEQUENCE [LARGE SCALE GENOMIC DNA]</scope>
    <source>
        <strain evidence="12">CENA21</strain>
    </source>
</reference>
<evidence type="ECO:0000256" key="3">
    <source>
        <dbReference type="ARBA" id="ARBA00012737"/>
    </source>
</evidence>
<evidence type="ECO:0000256" key="1">
    <source>
        <dbReference type="ARBA" id="ARBA00005187"/>
    </source>
</evidence>
<feature type="domain" description="Glutamine amidotransferase type-2" evidence="10">
    <location>
        <begin position="2"/>
        <end position="214"/>
    </location>
</feature>
<organism evidence="11 12">
    <name type="scientific">Nostoc piscinale CENA21</name>
    <dbReference type="NCBI Taxonomy" id="224013"/>
    <lineage>
        <taxon>Bacteria</taxon>
        <taxon>Bacillati</taxon>
        <taxon>Cyanobacteriota</taxon>
        <taxon>Cyanophyceae</taxon>
        <taxon>Nostocales</taxon>
        <taxon>Nostocaceae</taxon>
        <taxon>Nostoc</taxon>
    </lineage>
</organism>
<dbReference type="PANTHER" id="PTHR43284:SF1">
    <property type="entry name" value="ASPARAGINE SYNTHETASE"/>
    <property type="match status" value="1"/>
</dbReference>
<sequence>MSGIVGIYNLDNQAIEQKKLVLMVDAIAHRGPDGADIWCSDAVGLGHRMLWTTPESLLEKLPFVDQTTKLVITADLRIDNRDELISALSINHCPPEKITDSKLVLAAYEKWGEQCPTKLLGDFAFVIWDQNQQKLFCARDHFGIKPLYYCYQPGKKFYFASEMKALLCLPEVPKKVNEIAIANHLHPFIEDKSITSYKHIYRLPPAHTMTVNATGKLKTRSYWSLEIGEELKLNSDAEYAAAFREIFTEAVRCRLRSAFPVSCHLSGGLDSSSIACVARDILQPKGIKLHTFSNIFEKVPECDERQYINPVLNQGGFVPHYVHADQSGPLSEWQKYYQYMEEPFIGPSHFLVWGLNRATQQAGIRISLDGFDGDTTVSHGVTYFAELARQGKWQQFIQEAKAISQHFNTSLAALFYQYAITYLQELVKQRKYLTFGKTAWQIGQHFRVSRRRLFVRYGIKPLVPEYILKIWRSLRGYKQNQPQVTSLINPQFAQQIGINPLTSSPEQDQNPAITVREEQWRTLNSALFTTVLELGDLCAAAFSLESRHPFMDKRLIEFCLSLPPEQKLHQGWSRFIMRRALDGILPQEVQWRGGKTDMTPNFQRGLLHFDRQLLDEVMTSDVSNIQEFVDLKSLHRFYNNLISTSEDINDDSTLPVWKALTLSLWLNHTQKTISRTRGSAVSACSYLD</sequence>
<dbReference type="STRING" id="224013.ACX27_05940"/>
<dbReference type="GO" id="GO:0005524">
    <property type="term" value="F:ATP binding"/>
    <property type="evidence" value="ECO:0007669"/>
    <property type="project" value="UniProtKB-KW"/>
</dbReference>
<evidence type="ECO:0000256" key="4">
    <source>
        <dbReference type="ARBA" id="ARBA00022741"/>
    </source>
</evidence>
<reference evidence="11 12" key="2">
    <citation type="journal article" date="2016" name="Genome Announc.">
        <title>Draft Genome Sequence of the N2-Fixing Cyanobacterium Nostoc piscinale CENA21, Isolated from the Brazilian Amazon Floodplain.</title>
        <authorList>
            <person name="Leao T."/>
            <person name="Guimaraes P.I."/>
            <person name="de Melo A.G."/>
            <person name="Ramos R.T."/>
            <person name="Leao P.N."/>
            <person name="Silva A."/>
            <person name="Fiore M.F."/>
            <person name="Schneider M.P."/>
        </authorList>
    </citation>
    <scope>NUCLEOTIDE SEQUENCE [LARGE SCALE GENOMIC DNA]</scope>
    <source>
        <strain evidence="11 12">CENA21</strain>
    </source>
</reference>
<gene>
    <name evidence="11" type="ORF">ACX27_05940</name>
</gene>
<accession>A0A0M4SPN8</accession>
<dbReference type="NCBIfam" id="TIGR01536">
    <property type="entry name" value="asn_synth_AEB"/>
    <property type="match status" value="1"/>
</dbReference>
<proteinExistence type="inferred from homology"/>
<dbReference type="RefSeq" id="WP_062289679.1">
    <property type="nucleotide sequence ID" value="NZ_CP012036.1"/>
</dbReference>
<dbReference type="PATRIC" id="fig|224013.5.peg.1441"/>
<dbReference type="Gene3D" id="3.40.50.620">
    <property type="entry name" value="HUPs"/>
    <property type="match status" value="2"/>
</dbReference>
<dbReference type="NCBIfam" id="NF033535">
    <property type="entry name" value="lass_lactam_cya"/>
    <property type="match status" value="1"/>
</dbReference>
<comment type="similarity">
    <text evidence="2">Belongs to the asparagine synthetase family.</text>
</comment>
<dbReference type="Gene3D" id="3.60.20.10">
    <property type="entry name" value="Glutamine Phosphoribosylpyrophosphate, subunit 1, domain 1"/>
    <property type="match status" value="1"/>
</dbReference>
<comment type="pathway">
    <text evidence="1">Amino-acid biosynthesis; L-asparagine biosynthesis; L-asparagine from L-aspartate (L-Gln route): step 1/1.</text>
</comment>
<dbReference type="InterPro" id="IPR001962">
    <property type="entry name" value="Asn_synthase"/>
</dbReference>
<dbReference type="InterPro" id="IPR014729">
    <property type="entry name" value="Rossmann-like_a/b/a_fold"/>
</dbReference>
<dbReference type="Proteomes" id="UP000062645">
    <property type="component" value="Chromosome"/>
</dbReference>
<dbReference type="SUPFAM" id="SSF52402">
    <property type="entry name" value="Adenine nucleotide alpha hydrolases-like"/>
    <property type="match status" value="1"/>
</dbReference>
<keyword evidence="5 9" id="KW-0067">ATP-binding</keyword>
<evidence type="ECO:0000259" key="10">
    <source>
        <dbReference type="PROSITE" id="PS51278"/>
    </source>
</evidence>
<keyword evidence="7" id="KW-0315">Glutamine amidotransferase</keyword>
<dbReference type="GO" id="GO:0006529">
    <property type="term" value="P:asparagine biosynthetic process"/>
    <property type="evidence" value="ECO:0007669"/>
    <property type="project" value="UniProtKB-KW"/>
</dbReference>
<dbReference type="PROSITE" id="PS51278">
    <property type="entry name" value="GATASE_TYPE_2"/>
    <property type="match status" value="1"/>
</dbReference>
<dbReference type="Pfam" id="PF00733">
    <property type="entry name" value="Asn_synthase"/>
    <property type="match status" value="1"/>
</dbReference>
<dbReference type="CDD" id="cd00712">
    <property type="entry name" value="AsnB"/>
    <property type="match status" value="1"/>
</dbReference>
<feature type="binding site" evidence="9">
    <location>
        <position position="100"/>
    </location>
    <ligand>
        <name>L-glutamine</name>
        <dbReference type="ChEBI" id="CHEBI:58359"/>
    </ligand>
</feature>